<keyword evidence="3" id="KW-1003">Cell membrane</keyword>
<keyword evidence="8" id="KW-0418">Kinase</keyword>
<dbReference type="PROSITE" id="PS00108">
    <property type="entry name" value="PROTEIN_KINASE_ST"/>
    <property type="match status" value="1"/>
</dbReference>
<dbReference type="SUPFAM" id="SSF56112">
    <property type="entry name" value="Protein kinase-like (PK-like)"/>
    <property type="match status" value="1"/>
</dbReference>
<name>A0A8I6X8N8_HORVV</name>
<evidence type="ECO:0000256" key="9">
    <source>
        <dbReference type="ARBA" id="ARBA00022840"/>
    </source>
</evidence>
<dbReference type="Gene3D" id="1.10.510.10">
    <property type="entry name" value="Transferase(Phosphotransferase) domain 1"/>
    <property type="match status" value="1"/>
</dbReference>
<evidence type="ECO:0000256" key="1">
    <source>
        <dbReference type="ARBA" id="ARBA00004162"/>
    </source>
</evidence>
<dbReference type="PROSITE" id="PS00107">
    <property type="entry name" value="PROTEIN_KINASE_ATP"/>
    <property type="match status" value="1"/>
</dbReference>
<comment type="catalytic activity">
    <reaction evidence="12">
        <text>L-threonyl-[protein] + ATP = O-phospho-L-threonyl-[protein] + ADP + H(+)</text>
        <dbReference type="Rhea" id="RHEA:46608"/>
        <dbReference type="Rhea" id="RHEA-COMP:11060"/>
        <dbReference type="Rhea" id="RHEA-COMP:11605"/>
        <dbReference type="ChEBI" id="CHEBI:15378"/>
        <dbReference type="ChEBI" id="CHEBI:30013"/>
        <dbReference type="ChEBI" id="CHEBI:30616"/>
        <dbReference type="ChEBI" id="CHEBI:61977"/>
        <dbReference type="ChEBI" id="CHEBI:456216"/>
        <dbReference type="EC" id="2.7.11.1"/>
    </reaction>
</comment>
<dbReference type="Pfam" id="PF07714">
    <property type="entry name" value="PK_Tyr_Ser-Thr"/>
    <property type="match status" value="1"/>
</dbReference>
<evidence type="ECO:0000256" key="15">
    <source>
        <dbReference type="SAM" id="MobiDB-lite"/>
    </source>
</evidence>
<evidence type="ECO:0000256" key="4">
    <source>
        <dbReference type="ARBA" id="ARBA00022527"/>
    </source>
</evidence>
<evidence type="ECO:0000256" key="14">
    <source>
        <dbReference type="PROSITE-ProRule" id="PRU10141"/>
    </source>
</evidence>
<keyword evidence="11 16" id="KW-0472">Membrane</keyword>
<keyword evidence="4" id="KW-0723">Serine/threonine-protein kinase</keyword>
<keyword evidence="5" id="KW-0808">Transferase</keyword>
<evidence type="ECO:0000313" key="19">
    <source>
        <dbReference type="Proteomes" id="UP000011116"/>
    </source>
</evidence>
<keyword evidence="10 16" id="KW-1133">Transmembrane helix</keyword>
<keyword evidence="19" id="KW-1185">Reference proteome</keyword>
<keyword evidence="9 14" id="KW-0067">ATP-binding</keyword>
<dbReference type="FunFam" id="1.10.510.10:FF:000783">
    <property type="entry name" value="Proline-rich receptor-like protein kinase PERK4"/>
    <property type="match status" value="1"/>
</dbReference>
<reference evidence="18" key="2">
    <citation type="submission" date="2020-10" db="EMBL/GenBank/DDBJ databases">
        <authorList>
            <person name="Scholz U."/>
            <person name="Mascher M."/>
            <person name="Fiebig A."/>
        </authorList>
    </citation>
    <scope>NUCLEOTIDE SEQUENCE [LARGE SCALE GENOMIC DNA]</scope>
    <source>
        <strain evidence="18">cv. Morex</strain>
    </source>
</reference>
<protein>
    <recommendedName>
        <fullName evidence="2">non-specific serine/threonine protein kinase</fullName>
        <ecNumber evidence="2">2.7.11.1</ecNumber>
    </recommendedName>
</protein>
<dbReference type="EnsemblPlants" id="HORVU.MOREX.r3.2HG0154100.1">
    <property type="protein sequence ID" value="HORVU.MOREX.r3.2HG0154100.1"/>
    <property type="gene ID" value="HORVU.MOREX.r3.2HG0154100"/>
</dbReference>
<keyword evidence="6 16" id="KW-0812">Transmembrane</keyword>
<organism evidence="18 19">
    <name type="scientific">Hordeum vulgare subsp. vulgare</name>
    <name type="common">Domesticated barley</name>
    <dbReference type="NCBI Taxonomy" id="112509"/>
    <lineage>
        <taxon>Eukaryota</taxon>
        <taxon>Viridiplantae</taxon>
        <taxon>Streptophyta</taxon>
        <taxon>Embryophyta</taxon>
        <taxon>Tracheophyta</taxon>
        <taxon>Spermatophyta</taxon>
        <taxon>Magnoliopsida</taxon>
        <taxon>Liliopsida</taxon>
        <taxon>Poales</taxon>
        <taxon>Poaceae</taxon>
        <taxon>BOP clade</taxon>
        <taxon>Pooideae</taxon>
        <taxon>Triticodae</taxon>
        <taxon>Triticeae</taxon>
        <taxon>Hordeinae</taxon>
        <taxon>Hordeum</taxon>
    </lineage>
</organism>
<dbReference type="SMART" id="SM00220">
    <property type="entry name" value="S_TKc"/>
    <property type="match status" value="1"/>
</dbReference>
<dbReference type="Gramene" id="HORVU.MOREX.r2.2HG0126930.1">
    <property type="protein sequence ID" value="HORVU.MOREX.r2.2HG0126930.1"/>
    <property type="gene ID" value="HORVU.MOREX.r2.2HG0126930"/>
</dbReference>
<feature type="compositionally biased region" description="Polar residues" evidence="15">
    <location>
        <begin position="119"/>
        <end position="136"/>
    </location>
</feature>
<dbReference type="Gramene" id="HORVU.MOREX.r3.2HG0154100.1">
    <property type="protein sequence ID" value="HORVU.MOREX.r3.2HG0154100.1"/>
    <property type="gene ID" value="HORVU.MOREX.r3.2HG0154100"/>
</dbReference>
<dbReference type="FunFam" id="3.30.200.20:FF:000212">
    <property type="entry name" value="Proline-rich receptor-like protein kinase PERK8"/>
    <property type="match status" value="1"/>
</dbReference>
<evidence type="ECO:0000259" key="17">
    <source>
        <dbReference type="PROSITE" id="PS50011"/>
    </source>
</evidence>
<evidence type="ECO:0000256" key="16">
    <source>
        <dbReference type="SAM" id="Phobius"/>
    </source>
</evidence>
<dbReference type="Proteomes" id="UP000011116">
    <property type="component" value="Chromosome 2H"/>
</dbReference>
<dbReference type="InterPro" id="IPR008271">
    <property type="entry name" value="Ser/Thr_kinase_AS"/>
</dbReference>
<evidence type="ECO:0000256" key="11">
    <source>
        <dbReference type="ARBA" id="ARBA00023136"/>
    </source>
</evidence>
<evidence type="ECO:0000256" key="3">
    <source>
        <dbReference type="ARBA" id="ARBA00022475"/>
    </source>
</evidence>
<dbReference type="InterPro" id="IPR017441">
    <property type="entry name" value="Protein_kinase_ATP_BS"/>
</dbReference>
<keyword evidence="7 14" id="KW-0547">Nucleotide-binding</keyword>
<evidence type="ECO:0000256" key="2">
    <source>
        <dbReference type="ARBA" id="ARBA00012513"/>
    </source>
</evidence>
<dbReference type="CDD" id="cd14066">
    <property type="entry name" value="STKc_IRAK"/>
    <property type="match status" value="1"/>
</dbReference>
<comment type="catalytic activity">
    <reaction evidence="13">
        <text>L-seryl-[protein] + ATP = O-phospho-L-seryl-[protein] + ADP + H(+)</text>
        <dbReference type="Rhea" id="RHEA:17989"/>
        <dbReference type="Rhea" id="RHEA-COMP:9863"/>
        <dbReference type="Rhea" id="RHEA-COMP:11604"/>
        <dbReference type="ChEBI" id="CHEBI:15378"/>
        <dbReference type="ChEBI" id="CHEBI:29999"/>
        <dbReference type="ChEBI" id="CHEBI:30616"/>
        <dbReference type="ChEBI" id="CHEBI:83421"/>
        <dbReference type="ChEBI" id="CHEBI:456216"/>
        <dbReference type="EC" id="2.7.11.1"/>
    </reaction>
</comment>
<dbReference type="InterPro" id="IPR000719">
    <property type="entry name" value="Prot_kinase_dom"/>
</dbReference>
<feature type="binding site" evidence="14">
    <location>
        <position position="199"/>
    </location>
    <ligand>
        <name>ATP</name>
        <dbReference type="ChEBI" id="CHEBI:30616"/>
    </ligand>
</feature>
<dbReference type="SMR" id="A0A8I6X8N8"/>
<feature type="domain" description="Protein kinase" evidence="17">
    <location>
        <begin position="171"/>
        <end position="450"/>
    </location>
</feature>
<reference evidence="19" key="1">
    <citation type="journal article" date="2012" name="Nature">
        <title>A physical, genetic and functional sequence assembly of the barley genome.</title>
        <authorList>
            <consortium name="The International Barley Genome Sequencing Consortium"/>
            <person name="Mayer K.F."/>
            <person name="Waugh R."/>
            <person name="Brown J.W."/>
            <person name="Schulman A."/>
            <person name="Langridge P."/>
            <person name="Platzer M."/>
            <person name="Fincher G.B."/>
            <person name="Muehlbauer G.J."/>
            <person name="Sato K."/>
            <person name="Close T.J."/>
            <person name="Wise R.P."/>
            <person name="Stein N."/>
        </authorList>
    </citation>
    <scope>NUCLEOTIDE SEQUENCE [LARGE SCALE GENOMIC DNA]</scope>
    <source>
        <strain evidence="19">cv. Morex</strain>
    </source>
</reference>
<dbReference type="GO" id="GO:0005524">
    <property type="term" value="F:ATP binding"/>
    <property type="evidence" value="ECO:0007669"/>
    <property type="project" value="UniProtKB-UniRule"/>
</dbReference>
<feature type="region of interest" description="Disordered" evidence="15">
    <location>
        <begin position="105"/>
        <end position="143"/>
    </location>
</feature>
<evidence type="ECO:0000256" key="7">
    <source>
        <dbReference type="ARBA" id="ARBA00022741"/>
    </source>
</evidence>
<dbReference type="GO" id="GO:0004674">
    <property type="term" value="F:protein serine/threonine kinase activity"/>
    <property type="evidence" value="ECO:0007669"/>
    <property type="project" value="UniProtKB-KW"/>
</dbReference>
<accession>A0A8I6X8N8</accession>
<evidence type="ECO:0000256" key="13">
    <source>
        <dbReference type="ARBA" id="ARBA00048679"/>
    </source>
</evidence>
<dbReference type="InterPro" id="IPR047117">
    <property type="entry name" value="PERK1-13-like"/>
</dbReference>
<feature type="compositionally biased region" description="Polar residues" evidence="15">
    <location>
        <begin position="504"/>
        <end position="517"/>
    </location>
</feature>
<dbReference type="InterPro" id="IPR011009">
    <property type="entry name" value="Kinase-like_dom_sf"/>
</dbReference>
<dbReference type="AlphaFoldDB" id="A0A8I6X8N8"/>
<dbReference type="PANTHER" id="PTHR47982">
    <property type="entry name" value="PROLINE-RICH RECEPTOR-LIKE PROTEIN KINASE PERK4"/>
    <property type="match status" value="1"/>
</dbReference>
<comment type="subcellular location">
    <subcellularLocation>
        <location evidence="1">Cell membrane</location>
        <topology evidence="1">Single-pass membrane protein</topology>
    </subcellularLocation>
</comment>
<dbReference type="InterPro" id="IPR001245">
    <property type="entry name" value="Ser-Thr/Tyr_kinase_cat_dom"/>
</dbReference>
<proteinExistence type="predicted"/>
<dbReference type="EC" id="2.7.11.1" evidence="2"/>
<evidence type="ECO:0000313" key="18">
    <source>
        <dbReference type="EnsemblPlants" id="HORVU.MOREX.r3.2HG0154100.1"/>
    </source>
</evidence>
<dbReference type="Gene3D" id="3.30.200.20">
    <property type="entry name" value="Phosphorylase Kinase, domain 1"/>
    <property type="match status" value="1"/>
</dbReference>
<dbReference type="GO" id="GO:0005886">
    <property type="term" value="C:plasma membrane"/>
    <property type="evidence" value="ECO:0000318"/>
    <property type="project" value="GO_Central"/>
</dbReference>
<sequence length="533" mass="57736">MHALAFYFSSTSLPDPSLALTSRVSPPWTRASRRLSTSSSHGLNGLTSKEVVVAAVGVVALLLICCCCCCCCCGRKKKAKQQPDHDAMRFYAETSGFKGDSTASYYYSSGPKPPPPRQQWPNQMAPSSPEMDSTAFSARRPPVMPPPPPVPAGIEKSAFGYEELVAATGGFSEANLVGQGGFGYVHKGVLPGGKEVAVKQLKDGSGQGEREFQAEVDMISRVHHRHLVSLLGYCIAGARRLLIYDFVPNHTLEHHLHGKGLPAMEWTARLRIAVGSAKGLAYLHEDCNPRIIHRDIKSANILLDNNFEPMVADFGLAKLSHSNDTHVSTRVMGTFGYLAPEYASSGKLTEKSDVFSYGVMLLELLTGRRPADRASYGAEDCLVDWARPALSRALADGDYNKLVDERLDGDYNKTEAARVVACAAACIRHAARRRPKMSQVVKALQGEVSLETLNDGPRDGTLSSVGSMPVSDYGRSGSSSTYTVQTERIRKVALPSPGFDDHPSPSSSLDTNVSSSAEHVPVTNQRHRGYRQV</sequence>
<feature type="region of interest" description="Disordered" evidence="15">
    <location>
        <begin position="452"/>
        <end position="533"/>
    </location>
</feature>
<dbReference type="PROSITE" id="PS50011">
    <property type="entry name" value="PROTEIN_KINASE_DOM"/>
    <property type="match status" value="1"/>
</dbReference>
<evidence type="ECO:0000256" key="10">
    <source>
        <dbReference type="ARBA" id="ARBA00022989"/>
    </source>
</evidence>
<reference evidence="18" key="3">
    <citation type="submission" date="2022-01" db="UniProtKB">
        <authorList>
            <consortium name="EnsemblPlants"/>
        </authorList>
    </citation>
    <scope>IDENTIFICATION</scope>
    <source>
        <strain evidence="18">subsp. vulgare</strain>
    </source>
</reference>
<evidence type="ECO:0000256" key="8">
    <source>
        <dbReference type="ARBA" id="ARBA00022777"/>
    </source>
</evidence>
<dbReference type="PANTHER" id="PTHR47982:SF10">
    <property type="entry name" value="NON-SPECIFIC SERINE_THREONINE PROTEIN KINASE"/>
    <property type="match status" value="1"/>
</dbReference>
<feature type="transmembrane region" description="Helical" evidence="16">
    <location>
        <begin position="51"/>
        <end position="73"/>
    </location>
</feature>
<evidence type="ECO:0000256" key="5">
    <source>
        <dbReference type="ARBA" id="ARBA00022679"/>
    </source>
</evidence>
<evidence type="ECO:0000256" key="12">
    <source>
        <dbReference type="ARBA" id="ARBA00047899"/>
    </source>
</evidence>
<evidence type="ECO:0000256" key="6">
    <source>
        <dbReference type="ARBA" id="ARBA00022692"/>
    </source>
</evidence>
<feature type="compositionally biased region" description="Polar residues" evidence="15">
    <location>
        <begin position="476"/>
        <end position="486"/>
    </location>
</feature>